<keyword evidence="5 8" id="KW-0472">Membrane</keyword>
<protein>
    <submittedName>
        <fullName evidence="11">Uncharacterized protein</fullName>
    </submittedName>
</protein>
<comment type="caution">
    <text evidence="11">The sequence shown here is derived from an EMBL/GenBank/DDBJ whole genome shotgun (WGS) entry which is preliminary data.</text>
</comment>
<feature type="coiled-coil region" evidence="6">
    <location>
        <begin position="5"/>
        <end position="46"/>
    </location>
</feature>
<evidence type="ECO:0000259" key="9">
    <source>
        <dbReference type="Pfam" id="PF08016"/>
    </source>
</evidence>
<reference evidence="11" key="1">
    <citation type="submission" date="2021-01" db="EMBL/GenBank/DDBJ databases">
        <authorList>
            <consortium name="Genoscope - CEA"/>
            <person name="William W."/>
        </authorList>
    </citation>
    <scope>NUCLEOTIDE SEQUENCE</scope>
</reference>
<feature type="compositionally biased region" description="Acidic residues" evidence="7">
    <location>
        <begin position="354"/>
        <end position="370"/>
    </location>
</feature>
<feature type="domain" description="Polycystin" evidence="10">
    <location>
        <begin position="503"/>
        <end position="655"/>
    </location>
</feature>
<sequence length="968" mass="111573">MADDAMDVEKKLSSLKAKLLKLKSKKEEMDEQLTQKELRNKYLEKELTQKTKDFELLGKYVTSGYHDDEYQEKKQQGQQVSKMLEKSVLEKFSYHTDKYFRYIEDCINQEQEQADIKDDDNQYQAPPPTCAIQVKCLKSCLPKDKQELGVPGDDPDYVTQTFRYTKLETFESLKQAALRFWGLVETKVTNNFMENNQKSNGFQSEIQQEGGEQSKMSEGNGQVAISGLNNSKSSNQSENDVKRIANRYEIVTDDLEPVQNTNLIERFLNEQIANSNKNTLCVVLRKKKNKQSHKKGGGKNTTDGKSQGMSQVKSYGVSHGGQSSQIGTQTNQQSNQQSKVAGDDQSNQQQYNPLEEDDDDDDDENDPEQDEEKRRLKIKLYKKFATFFKRFPLLRKMFMIDKKDIESRGVMIDKEIKQDKKGMTCDDNNFCVILILAALFVLNYLALYYLEDGPYAQTNYRRLQSLLKVGSIGEAGSYRDISKIEDIYNYYCNISGIPYQLMVPESNFRESFDIIGAIRIRQIRTKPADCPYPRRNDRKSQISCVYTSVTQSSRETDQIGDGSKPWMSFQATSELGIPRISKGTFDDYDSSGYILDLKKSDQNLLQYKNKVIQELFNHPDYLVEGLNAQILTMTVRSKNDGSFIFLEFLIEYTNSALIPNIPLIIPFNLNLVGRGLSQPYSVIAQRSLDSPSNPVEYEVGLIIYLITIAKVFVGIFFLFFQLIKIKTYLTDSKVKGLKYFISITFVLNCLIIYITFKSCDLIFQLDNMNYDAKELFLREDFVDLGDLAAHHSSALFTNTIGLCFTILRIFLLFNFLRSFEAALSAIEQYYLMIFASLFILAFVLVGYTMISMSLYGQYNVAFSTFTRALTSLLLILTDCQDQYSFYQFDITLGTVFMIIFYFLFYTFMFNILAVMYIDSYRIIIVDQGELVQDSWTSEDIFKFFTTWIPDSCKKKFNKALQQVQLHTE</sequence>
<keyword evidence="4 8" id="KW-1133">Transmembrane helix</keyword>
<feature type="domain" description="Polycystin cation channel PKD1/PKD2" evidence="9">
    <location>
        <begin position="713"/>
        <end position="921"/>
    </location>
</feature>
<evidence type="ECO:0000259" key="10">
    <source>
        <dbReference type="Pfam" id="PF20519"/>
    </source>
</evidence>
<dbReference type="OMA" id="IEYTNSA"/>
<evidence type="ECO:0000313" key="11">
    <source>
        <dbReference type="EMBL" id="CAD8067938.1"/>
    </source>
</evidence>
<comment type="subcellular location">
    <subcellularLocation>
        <location evidence="1">Membrane</location>
        <topology evidence="1">Multi-pass membrane protein</topology>
    </subcellularLocation>
</comment>
<feature type="transmembrane region" description="Helical" evidence="8">
    <location>
        <begin position="828"/>
        <end position="850"/>
    </location>
</feature>
<dbReference type="AlphaFoldDB" id="A0A8S1LIA8"/>
<feature type="transmembrane region" description="Helical" evidence="8">
    <location>
        <begin position="888"/>
        <end position="917"/>
    </location>
</feature>
<comment type="similarity">
    <text evidence="2">Belongs to the polycystin family.</text>
</comment>
<dbReference type="Pfam" id="PF08016">
    <property type="entry name" value="PKD_channel"/>
    <property type="match status" value="1"/>
</dbReference>
<feature type="transmembrane region" description="Helical" evidence="8">
    <location>
        <begin position="430"/>
        <end position="450"/>
    </location>
</feature>
<feature type="transmembrane region" description="Helical" evidence="8">
    <location>
        <begin position="795"/>
        <end position="816"/>
    </location>
</feature>
<keyword evidence="3 8" id="KW-0812">Transmembrane</keyword>
<feature type="compositionally biased region" description="Polar residues" evidence="7">
    <location>
        <begin position="227"/>
        <end position="238"/>
    </location>
</feature>
<dbReference type="Proteomes" id="UP000688137">
    <property type="component" value="Unassembled WGS sequence"/>
</dbReference>
<organism evidence="11 12">
    <name type="scientific">Paramecium primaurelia</name>
    <dbReference type="NCBI Taxonomy" id="5886"/>
    <lineage>
        <taxon>Eukaryota</taxon>
        <taxon>Sar</taxon>
        <taxon>Alveolata</taxon>
        <taxon>Ciliophora</taxon>
        <taxon>Intramacronucleata</taxon>
        <taxon>Oligohymenophorea</taxon>
        <taxon>Peniculida</taxon>
        <taxon>Parameciidae</taxon>
        <taxon>Paramecium</taxon>
    </lineage>
</organism>
<evidence type="ECO:0000256" key="1">
    <source>
        <dbReference type="ARBA" id="ARBA00004141"/>
    </source>
</evidence>
<feature type="compositionally biased region" description="Low complexity" evidence="7">
    <location>
        <begin position="205"/>
        <end position="214"/>
    </location>
</feature>
<dbReference type="Pfam" id="PF20519">
    <property type="entry name" value="Polycystin_dom"/>
    <property type="match status" value="1"/>
</dbReference>
<feature type="region of interest" description="Disordered" evidence="7">
    <location>
        <begin position="286"/>
        <end position="373"/>
    </location>
</feature>
<evidence type="ECO:0000256" key="4">
    <source>
        <dbReference type="ARBA" id="ARBA00022989"/>
    </source>
</evidence>
<evidence type="ECO:0000313" key="12">
    <source>
        <dbReference type="Proteomes" id="UP000688137"/>
    </source>
</evidence>
<feature type="compositionally biased region" description="Low complexity" evidence="7">
    <location>
        <begin position="320"/>
        <end position="338"/>
    </location>
</feature>
<feature type="region of interest" description="Disordered" evidence="7">
    <location>
        <begin position="205"/>
        <end position="239"/>
    </location>
</feature>
<dbReference type="PANTHER" id="PTHR10877:SF183">
    <property type="entry name" value="AT14535P-RELATED"/>
    <property type="match status" value="1"/>
</dbReference>
<dbReference type="PANTHER" id="PTHR10877">
    <property type="entry name" value="POLYCYSTIN FAMILY MEMBER"/>
    <property type="match status" value="1"/>
</dbReference>
<dbReference type="EMBL" id="CAJJDM010000040">
    <property type="protein sequence ID" value="CAD8067938.1"/>
    <property type="molecule type" value="Genomic_DNA"/>
</dbReference>
<gene>
    <name evidence="11" type="ORF">PPRIM_AZ9-3.1.T0410241</name>
</gene>
<evidence type="ECO:0000256" key="5">
    <source>
        <dbReference type="ARBA" id="ARBA00023136"/>
    </source>
</evidence>
<dbReference type="InterPro" id="IPR013122">
    <property type="entry name" value="PKD1_2_channel"/>
</dbReference>
<proteinExistence type="inferred from homology"/>
<accession>A0A8S1LIA8</accession>
<evidence type="ECO:0000256" key="6">
    <source>
        <dbReference type="SAM" id="Coils"/>
    </source>
</evidence>
<name>A0A8S1LIA8_PARPR</name>
<feature type="transmembrane region" description="Helical" evidence="8">
    <location>
        <begin position="701"/>
        <end position="725"/>
    </location>
</feature>
<evidence type="ECO:0000256" key="3">
    <source>
        <dbReference type="ARBA" id="ARBA00022692"/>
    </source>
</evidence>
<evidence type="ECO:0000256" key="2">
    <source>
        <dbReference type="ARBA" id="ARBA00007200"/>
    </source>
</evidence>
<feature type="compositionally biased region" description="Basic residues" evidence="7">
    <location>
        <begin position="286"/>
        <end position="297"/>
    </location>
</feature>
<evidence type="ECO:0000256" key="7">
    <source>
        <dbReference type="SAM" id="MobiDB-lite"/>
    </source>
</evidence>
<feature type="transmembrane region" description="Helical" evidence="8">
    <location>
        <begin position="737"/>
        <end position="756"/>
    </location>
</feature>
<keyword evidence="6" id="KW-0175">Coiled coil</keyword>
<dbReference type="GO" id="GO:0016020">
    <property type="term" value="C:membrane"/>
    <property type="evidence" value="ECO:0007669"/>
    <property type="project" value="UniProtKB-SubCell"/>
</dbReference>
<evidence type="ECO:0000256" key="8">
    <source>
        <dbReference type="SAM" id="Phobius"/>
    </source>
</evidence>
<keyword evidence="12" id="KW-1185">Reference proteome</keyword>
<dbReference type="InterPro" id="IPR051223">
    <property type="entry name" value="Polycystin"/>
</dbReference>
<dbReference type="InterPro" id="IPR046791">
    <property type="entry name" value="Polycystin_dom"/>
</dbReference>